<accession>A0A811VJD8</accession>
<protein>
    <submittedName>
        <fullName evidence="1">(Mediterranean fruit fly) hypothetical protein</fullName>
    </submittedName>
</protein>
<organism evidence="1 2">
    <name type="scientific">Ceratitis capitata</name>
    <name type="common">Mediterranean fruit fly</name>
    <name type="synonym">Tephritis capitata</name>
    <dbReference type="NCBI Taxonomy" id="7213"/>
    <lineage>
        <taxon>Eukaryota</taxon>
        <taxon>Metazoa</taxon>
        <taxon>Ecdysozoa</taxon>
        <taxon>Arthropoda</taxon>
        <taxon>Hexapoda</taxon>
        <taxon>Insecta</taxon>
        <taxon>Pterygota</taxon>
        <taxon>Neoptera</taxon>
        <taxon>Endopterygota</taxon>
        <taxon>Diptera</taxon>
        <taxon>Brachycera</taxon>
        <taxon>Muscomorpha</taxon>
        <taxon>Tephritoidea</taxon>
        <taxon>Tephritidae</taxon>
        <taxon>Ceratitis</taxon>
        <taxon>Ceratitis</taxon>
    </lineage>
</organism>
<dbReference type="Proteomes" id="UP000606786">
    <property type="component" value="Unassembled WGS sequence"/>
</dbReference>
<sequence length="60" mass="6759">TSHPVAVKISCCENSRWQATIQYRYSNYSRRIPSQMQAQRKPLTTYGCACTDTHTCSASA</sequence>
<name>A0A811VJD8_CERCA</name>
<keyword evidence="2" id="KW-1185">Reference proteome</keyword>
<proteinExistence type="predicted"/>
<dbReference type="AlphaFoldDB" id="A0A811VJD8"/>
<gene>
    <name evidence="1" type="ORF">CCAP1982_LOCUS23343</name>
</gene>
<comment type="caution">
    <text evidence="1">The sequence shown here is derived from an EMBL/GenBank/DDBJ whole genome shotgun (WGS) entry which is preliminary data.</text>
</comment>
<dbReference type="EMBL" id="CAJHJT010000056">
    <property type="protein sequence ID" value="CAD7015400.1"/>
    <property type="molecule type" value="Genomic_DNA"/>
</dbReference>
<evidence type="ECO:0000313" key="2">
    <source>
        <dbReference type="Proteomes" id="UP000606786"/>
    </source>
</evidence>
<evidence type="ECO:0000313" key="1">
    <source>
        <dbReference type="EMBL" id="CAD7015400.1"/>
    </source>
</evidence>
<feature type="non-terminal residue" evidence="1">
    <location>
        <position position="1"/>
    </location>
</feature>
<reference evidence="1" key="1">
    <citation type="submission" date="2020-11" db="EMBL/GenBank/DDBJ databases">
        <authorList>
            <person name="Whitehead M."/>
        </authorList>
    </citation>
    <scope>NUCLEOTIDE SEQUENCE</scope>
    <source>
        <strain evidence="1">EGII</strain>
    </source>
</reference>